<dbReference type="SMART" id="SM01130">
    <property type="entry name" value="DHDPS"/>
    <property type="match status" value="1"/>
</dbReference>
<evidence type="ECO:0000313" key="14">
    <source>
        <dbReference type="EMBL" id="WXA95048.1"/>
    </source>
</evidence>
<keyword evidence="10 12" id="KW-0704">Schiff base</keyword>
<dbReference type="PRINTS" id="PR00146">
    <property type="entry name" value="DHPICSNTHASE"/>
</dbReference>
<evidence type="ECO:0000256" key="11">
    <source>
        <dbReference type="ARBA" id="ARBA00047836"/>
    </source>
</evidence>
<name>A0ABZ2KCI5_9BACT</name>
<proteinExistence type="inferred from homology"/>
<dbReference type="InterPro" id="IPR002220">
    <property type="entry name" value="DapA-like"/>
</dbReference>
<evidence type="ECO:0000256" key="9">
    <source>
        <dbReference type="ARBA" id="ARBA00023239"/>
    </source>
</evidence>
<dbReference type="InterPro" id="IPR005263">
    <property type="entry name" value="DapA"/>
</dbReference>
<dbReference type="EMBL" id="CP089982">
    <property type="protein sequence ID" value="WXA95048.1"/>
    <property type="molecule type" value="Genomic_DNA"/>
</dbReference>
<keyword evidence="15" id="KW-1185">Reference proteome</keyword>
<dbReference type="PIRSF" id="PIRSF001365">
    <property type="entry name" value="DHDPS"/>
    <property type="match status" value="1"/>
</dbReference>
<organism evidence="14 15">
    <name type="scientific">Pendulispora brunnea</name>
    <dbReference type="NCBI Taxonomy" id="2905690"/>
    <lineage>
        <taxon>Bacteria</taxon>
        <taxon>Pseudomonadati</taxon>
        <taxon>Myxococcota</taxon>
        <taxon>Myxococcia</taxon>
        <taxon>Myxococcales</taxon>
        <taxon>Sorangiineae</taxon>
        <taxon>Pendulisporaceae</taxon>
        <taxon>Pendulispora</taxon>
    </lineage>
</organism>
<keyword evidence="8 12" id="KW-0457">Lysine biosynthesis</keyword>
<evidence type="ECO:0000256" key="4">
    <source>
        <dbReference type="ARBA" id="ARBA00012086"/>
    </source>
</evidence>
<dbReference type="Gene3D" id="3.20.20.70">
    <property type="entry name" value="Aldolase class I"/>
    <property type="match status" value="1"/>
</dbReference>
<dbReference type="InterPro" id="IPR013785">
    <property type="entry name" value="Aldolase_TIM"/>
</dbReference>
<keyword evidence="9 12" id="KW-0456">Lyase</keyword>
<dbReference type="PANTHER" id="PTHR12128:SF66">
    <property type="entry name" value="4-HYDROXY-2-OXOGLUTARATE ALDOLASE, MITOCHONDRIAL"/>
    <property type="match status" value="1"/>
</dbReference>
<protein>
    <recommendedName>
        <fullName evidence="4 12">4-hydroxy-tetrahydrodipicolinate synthase</fullName>
        <shortName evidence="12">HTPA synthase</shortName>
        <ecNumber evidence="4 12">4.3.3.7</ecNumber>
    </recommendedName>
</protein>
<dbReference type="CDD" id="cd00950">
    <property type="entry name" value="DHDPS"/>
    <property type="match status" value="1"/>
</dbReference>
<comment type="caution">
    <text evidence="12">Was originally thought to be a dihydrodipicolinate synthase (DHDPS), catalyzing the condensation of (S)-aspartate-beta-semialdehyde [(S)-ASA] and pyruvate to dihydrodipicolinate (DHDP). However, it was shown in E.coli that the product of the enzymatic reaction is not dihydrodipicolinate but in fact (4S)-4-hydroxy-2,3,4,5-tetrahydro-(2S)-dipicolinic acid (HTPA), and that the consecutive dehydration reaction leading to DHDP is not spontaneous but catalyzed by DapB.</text>
</comment>
<dbReference type="Pfam" id="PF00701">
    <property type="entry name" value="DHDPS"/>
    <property type="match status" value="1"/>
</dbReference>
<feature type="active site" description="Schiff-base intermediate with substrate" evidence="12">
    <location>
        <position position="168"/>
    </location>
</feature>
<feature type="active site" description="Proton donor/acceptor" evidence="12">
    <location>
        <position position="139"/>
    </location>
</feature>
<feature type="binding site" evidence="12">
    <location>
        <position position="51"/>
    </location>
    <ligand>
        <name>pyruvate</name>
        <dbReference type="ChEBI" id="CHEBI:15361"/>
    </ligand>
</feature>
<evidence type="ECO:0000256" key="10">
    <source>
        <dbReference type="ARBA" id="ARBA00023270"/>
    </source>
</evidence>
<keyword evidence="7 12" id="KW-0220">Diaminopimelate biosynthesis</keyword>
<feature type="site" description="Part of a proton relay during catalysis" evidence="12">
    <location>
        <position position="113"/>
    </location>
</feature>
<dbReference type="GO" id="GO:0008840">
    <property type="term" value="F:4-hydroxy-tetrahydrodipicolinate synthase activity"/>
    <property type="evidence" value="ECO:0007669"/>
    <property type="project" value="UniProtKB-EC"/>
</dbReference>
<evidence type="ECO:0000256" key="13">
    <source>
        <dbReference type="PIRNR" id="PIRNR001365"/>
    </source>
</evidence>
<evidence type="ECO:0000256" key="8">
    <source>
        <dbReference type="ARBA" id="ARBA00023154"/>
    </source>
</evidence>
<evidence type="ECO:0000256" key="3">
    <source>
        <dbReference type="ARBA" id="ARBA00007592"/>
    </source>
</evidence>
<accession>A0ABZ2KCI5</accession>
<evidence type="ECO:0000256" key="5">
    <source>
        <dbReference type="ARBA" id="ARBA00022490"/>
    </source>
</evidence>
<comment type="similarity">
    <text evidence="3 12 13">Belongs to the DapA family.</text>
</comment>
<comment type="pathway">
    <text evidence="2 12">Amino-acid biosynthesis; L-lysine biosynthesis via DAP pathway; (S)-tetrahydrodipicolinate from L-aspartate: step 3/4.</text>
</comment>
<evidence type="ECO:0000256" key="2">
    <source>
        <dbReference type="ARBA" id="ARBA00005120"/>
    </source>
</evidence>
<dbReference type="Proteomes" id="UP001379533">
    <property type="component" value="Chromosome"/>
</dbReference>
<dbReference type="SUPFAM" id="SSF51569">
    <property type="entry name" value="Aldolase"/>
    <property type="match status" value="1"/>
</dbReference>
<dbReference type="NCBIfam" id="TIGR00674">
    <property type="entry name" value="dapA"/>
    <property type="match status" value="1"/>
</dbReference>
<comment type="function">
    <text evidence="1 12">Catalyzes the condensation of (S)-aspartate-beta-semialdehyde [(S)-ASA] and pyruvate to 4-hydroxy-tetrahydrodipicolinate (HTPA).</text>
</comment>
<sequence length="301" mass="31625">MATIELSGTYTALITPFKDDEEQSIDWAAFDDLIEAQIAGGVQGLVPCGTTGESPTLSHHEHEQVIARTVQRARGRAQVIAGVGSNSTREAIDLAQAAERAGVDVVMGVVPYYNKPTQEGLRRHFLALAKAVSVPLIVYNIPSRSGIDLSADTLVRIASESSNVIGTKEATGNVLRTQELARRLGPRFAILSGDDALTLPIIAAGGRGVISVTSNVLPQQVAQATSLALSGDLARARAAHLALLPVHESMFIEANPGPVKAALAARGKIKEVVRSPLAPVSETTRTSVAATIEAYLRESAA</sequence>
<comment type="subcellular location">
    <subcellularLocation>
        <location evidence="12">Cytoplasm</location>
    </subcellularLocation>
</comment>
<evidence type="ECO:0000256" key="12">
    <source>
        <dbReference type="HAMAP-Rule" id="MF_00418"/>
    </source>
</evidence>
<dbReference type="PANTHER" id="PTHR12128">
    <property type="entry name" value="DIHYDRODIPICOLINATE SYNTHASE"/>
    <property type="match status" value="1"/>
</dbReference>
<dbReference type="EC" id="4.3.3.7" evidence="4 12"/>
<gene>
    <name evidence="12 14" type="primary">dapA</name>
    <name evidence="14" type="ORF">LZC95_52585</name>
</gene>
<dbReference type="InterPro" id="IPR020624">
    <property type="entry name" value="Schiff_base-form_aldolases_CS"/>
</dbReference>
<dbReference type="PROSITE" id="PS00665">
    <property type="entry name" value="DHDPS_1"/>
    <property type="match status" value="1"/>
</dbReference>
<keyword evidence="6 12" id="KW-0028">Amino-acid biosynthesis</keyword>
<comment type="catalytic activity">
    <reaction evidence="11 12">
        <text>L-aspartate 4-semialdehyde + pyruvate = (2S,4S)-4-hydroxy-2,3,4,5-tetrahydrodipicolinate + H2O + H(+)</text>
        <dbReference type="Rhea" id="RHEA:34171"/>
        <dbReference type="ChEBI" id="CHEBI:15361"/>
        <dbReference type="ChEBI" id="CHEBI:15377"/>
        <dbReference type="ChEBI" id="CHEBI:15378"/>
        <dbReference type="ChEBI" id="CHEBI:67139"/>
        <dbReference type="ChEBI" id="CHEBI:537519"/>
        <dbReference type="EC" id="4.3.3.7"/>
    </reaction>
</comment>
<feature type="site" description="Part of a proton relay during catalysis" evidence="12">
    <location>
        <position position="50"/>
    </location>
</feature>
<evidence type="ECO:0000256" key="7">
    <source>
        <dbReference type="ARBA" id="ARBA00022915"/>
    </source>
</evidence>
<evidence type="ECO:0000256" key="1">
    <source>
        <dbReference type="ARBA" id="ARBA00003294"/>
    </source>
</evidence>
<reference evidence="14 15" key="1">
    <citation type="submission" date="2021-12" db="EMBL/GenBank/DDBJ databases">
        <title>Discovery of the Pendulisporaceae a myxobacterial family with distinct sporulation behavior and unique specialized metabolism.</title>
        <authorList>
            <person name="Garcia R."/>
            <person name="Popoff A."/>
            <person name="Bader C.D."/>
            <person name="Loehr J."/>
            <person name="Walesch S."/>
            <person name="Walt C."/>
            <person name="Boldt J."/>
            <person name="Bunk B."/>
            <person name="Haeckl F.J.F.P.J."/>
            <person name="Gunesch A.P."/>
            <person name="Birkelbach J."/>
            <person name="Nuebel U."/>
            <person name="Pietschmann T."/>
            <person name="Bach T."/>
            <person name="Mueller R."/>
        </authorList>
    </citation>
    <scope>NUCLEOTIDE SEQUENCE [LARGE SCALE GENOMIC DNA]</scope>
    <source>
        <strain evidence="14 15">MSr12523</strain>
    </source>
</reference>
<dbReference type="RefSeq" id="WP_394845657.1">
    <property type="nucleotide sequence ID" value="NZ_CP089982.1"/>
</dbReference>
<feature type="binding site" evidence="12">
    <location>
        <position position="210"/>
    </location>
    <ligand>
        <name>pyruvate</name>
        <dbReference type="ChEBI" id="CHEBI:15361"/>
    </ligand>
</feature>
<dbReference type="HAMAP" id="MF_00418">
    <property type="entry name" value="DapA"/>
    <property type="match status" value="1"/>
</dbReference>
<keyword evidence="5 12" id="KW-0963">Cytoplasm</keyword>
<evidence type="ECO:0000313" key="15">
    <source>
        <dbReference type="Proteomes" id="UP001379533"/>
    </source>
</evidence>
<evidence type="ECO:0000256" key="6">
    <source>
        <dbReference type="ARBA" id="ARBA00022605"/>
    </source>
</evidence>
<comment type="subunit">
    <text evidence="12">Homotetramer; dimer of dimers.</text>
</comment>